<dbReference type="Gene3D" id="3.30.30.10">
    <property type="entry name" value="Knottin, scorpion toxin-like"/>
    <property type="match status" value="1"/>
</dbReference>
<accession>A0A348G6A9</accession>
<evidence type="ECO:0000256" key="1">
    <source>
        <dbReference type="ARBA" id="ARBA00004613"/>
    </source>
</evidence>
<name>A0A348G6A9_ODOMO</name>
<dbReference type="EMBL" id="FX986025">
    <property type="protein sequence ID" value="BBF97982.1"/>
    <property type="molecule type" value="mRNA"/>
</dbReference>
<dbReference type="GO" id="GO:0005615">
    <property type="term" value="C:extracellular space"/>
    <property type="evidence" value="ECO:0007669"/>
    <property type="project" value="TreeGrafter"/>
</dbReference>
<reference evidence="6" key="2">
    <citation type="submission" date="2018-08" db="EMBL/GenBank/DDBJ databases">
        <authorList>
            <person name="Ferrada E.E."/>
            <person name="Latorre B.A."/>
        </authorList>
    </citation>
    <scope>NUCLEOTIDE SEQUENCE</scope>
    <source>
        <tissue evidence="6">Venom gland and sac</tissue>
    </source>
</reference>
<dbReference type="AlphaFoldDB" id="A0A348G6A9"/>
<sequence length="96" mass="10778">MKLLAVFALFCVLAYVSADPIPAVYDGPTYELKSIEEPESNDMSMGDAPIRQRRVTCDLLSWQSKWFSFNHSACAVKCLAQRRRGGRCIDGVCICR</sequence>
<feature type="chain" id="PRO_5016855935" evidence="4">
    <location>
        <begin position="19"/>
        <end position="96"/>
    </location>
</feature>
<feature type="domain" description="Invertebrate defensins family profile" evidence="5">
    <location>
        <begin position="54"/>
        <end position="96"/>
    </location>
</feature>
<protein>
    <submittedName>
        <fullName evidence="6">Defensin2</fullName>
    </submittedName>
</protein>
<proteinExistence type="evidence at transcript level"/>
<dbReference type="Pfam" id="PF01097">
    <property type="entry name" value="Defensin_2"/>
    <property type="match status" value="1"/>
</dbReference>
<dbReference type="PANTHER" id="PTHR13645:SF0">
    <property type="entry name" value="DEFENSIN"/>
    <property type="match status" value="1"/>
</dbReference>
<evidence type="ECO:0000313" key="6">
    <source>
        <dbReference type="EMBL" id="BBF97982.1"/>
    </source>
</evidence>
<dbReference type="GO" id="GO:0042742">
    <property type="term" value="P:defense response to bacterium"/>
    <property type="evidence" value="ECO:0007669"/>
    <property type="project" value="TreeGrafter"/>
</dbReference>
<keyword evidence="3" id="KW-1015">Disulfide bond</keyword>
<feature type="signal peptide" evidence="4">
    <location>
        <begin position="1"/>
        <end position="18"/>
    </location>
</feature>
<dbReference type="SUPFAM" id="SSF57095">
    <property type="entry name" value="Scorpion toxin-like"/>
    <property type="match status" value="1"/>
</dbReference>
<dbReference type="InterPro" id="IPR001542">
    <property type="entry name" value="Defensin_invertebrate/fungal"/>
</dbReference>
<evidence type="ECO:0000256" key="4">
    <source>
        <dbReference type="SAM" id="SignalP"/>
    </source>
</evidence>
<dbReference type="GO" id="GO:0006959">
    <property type="term" value="P:humoral immune response"/>
    <property type="evidence" value="ECO:0007669"/>
    <property type="project" value="TreeGrafter"/>
</dbReference>
<dbReference type="PANTHER" id="PTHR13645">
    <property type="entry name" value="DEFENSIN"/>
    <property type="match status" value="1"/>
</dbReference>
<gene>
    <name evidence="6" type="primary">defensin2_OM</name>
</gene>
<evidence type="ECO:0000259" key="5">
    <source>
        <dbReference type="PROSITE" id="PS51378"/>
    </source>
</evidence>
<dbReference type="PROSITE" id="PS51378">
    <property type="entry name" value="INVERT_DEFENSINS"/>
    <property type="match status" value="1"/>
</dbReference>
<evidence type="ECO:0000256" key="2">
    <source>
        <dbReference type="ARBA" id="ARBA00022525"/>
    </source>
</evidence>
<evidence type="ECO:0000256" key="3">
    <source>
        <dbReference type="ARBA" id="ARBA00023157"/>
    </source>
</evidence>
<reference evidence="6" key="1">
    <citation type="journal article" date="2017" name="Toxins">
        <title>Combined Venom Gland Transcriptomic and Venom Peptidomic Analysis of the Predatory Ant Odontomachus monticola.</title>
        <authorList>
            <person name="Kazuma K."/>
            <person name="Masuko K."/>
            <person name="Konno K."/>
            <person name="Inagaki H."/>
        </authorList>
    </citation>
    <scope>NUCLEOTIDE SEQUENCE</scope>
    <source>
        <tissue evidence="6">Venom gland and sac</tissue>
    </source>
</reference>
<dbReference type="CDD" id="cd21806">
    <property type="entry name" value="DEFL_defensin-like"/>
    <property type="match status" value="1"/>
</dbReference>
<keyword evidence="2" id="KW-0964">Secreted</keyword>
<dbReference type="InterPro" id="IPR036574">
    <property type="entry name" value="Scorpion_toxin-like_sf"/>
</dbReference>
<comment type="subcellular location">
    <subcellularLocation>
        <location evidence="1">Secreted</location>
    </subcellularLocation>
</comment>
<organism evidence="6">
    <name type="scientific">Odontomachus monticola</name>
    <name type="common">Trap-jaw ant</name>
    <dbReference type="NCBI Taxonomy" id="613454"/>
    <lineage>
        <taxon>Eukaryota</taxon>
        <taxon>Metazoa</taxon>
        <taxon>Ecdysozoa</taxon>
        <taxon>Arthropoda</taxon>
        <taxon>Hexapoda</taxon>
        <taxon>Insecta</taxon>
        <taxon>Pterygota</taxon>
        <taxon>Neoptera</taxon>
        <taxon>Endopterygota</taxon>
        <taxon>Hymenoptera</taxon>
        <taxon>Apocrita</taxon>
        <taxon>Aculeata</taxon>
        <taxon>Formicoidea</taxon>
        <taxon>Formicidae</taxon>
        <taxon>Ponerinae</taxon>
        <taxon>Ponerini</taxon>
        <taxon>Odontomachus</taxon>
    </lineage>
</organism>
<keyword evidence="4" id="KW-0732">Signal</keyword>